<sequence length="133" mass="15622">MYIRFITPWWQVRRGVHYGLFGPAYDCARDMDVPEVLRAALWEEIGWFNANLPVPRRGCFLVKSRKRWRSDGICWFVDDAREMIAHAFVMAWLLRECGVPVTKVATHRPGQILYRDDYQIVAKPEAATPTTWH</sequence>
<evidence type="ECO:0000313" key="2">
    <source>
        <dbReference type="Proteomes" id="UP000594873"/>
    </source>
</evidence>
<protein>
    <submittedName>
        <fullName evidence="1">Uncharacterized protein</fullName>
    </submittedName>
</protein>
<reference evidence="1 2" key="1">
    <citation type="submission" date="2020-11" db="EMBL/GenBank/DDBJ databases">
        <title>Genome seq and assembly of Sphingosinicella sp.</title>
        <authorList>
            <person name="Chhetri G."/>
        </authorList>
    </citation>
    <scope>NUCLEOTIDE SEQUENCE [LARGE SCALE GENOMIC DNA]</scope>
    <source>
        <strain evidence="1 2">UDD2</strain>
    </source>
</reference>
<dbReference type="KEGG" id="sflv:IC614_07630"/>
<proteinExistence type="predicted"/>
<dbReference type="RefSeq" id="WP_200970761.1">
    <property type="nucleotide sequence ID" value="NZ_CP065592.1"/>
</dbReference>
<evidence type="ECO:0000313" key="1">
    <source>
        <dbReference type="EMBL" id="QPQ54234.1"/>
    </source>
</evidence>
<keyword evidence="2" id="KW-1185">Reference proteome</keyword>
<organism evidence="1 2">
    <name type="scientific">Allosphingosinicella flava</name>
    <dbReference type="NCBI Taxonomy" id="2771430"/>
    <lineage>
        <taxon>Bacteria</taxon>
        <taxon>Pseudomonadati</taxon>
        <taxon>Pseudomonadota</taxon>
        <taxon>Alphaproteobacteria</taxon>
        <taxon>Sphingomonadales</taxon>
        <taxon>Sphingomonadaceae</taxon>
        <taxon>Allosphingosinicella</taxon>
    </lineage>
</organism>
<accession>A0A7T2LLA7</accession>
<dbReference type="AlphaFoldDB" id="A0A7T2LLA7"/>
<gene>
    <name evidence="1" type="ORF">IC614_07630</name>
</gene>
<name>A0A7T2LLA7_9SPHN</name>
<dbReference type="EMBL" id="CP065592">
    <property type="protein sequence ID" value="QPQ54234.1"/>
    <property type="molecule type" value="Genomic_DNA"/>
</dbReference>
<dbReference type="Proteomes" id="UP000594873">
    <property type="component" value="Chromosome"/>
</dbReference>